<keyword evidence="4" id="KW-1185">Reference proteome</keyword>
<dbReference type="InterPro" id="IPR036265">
    <property type="entry name" value="HIT-like_sf"/>
</dbReference>
<organism evidence="3 4">
    <name type="scientific">Allocoprobacillus halotolerans</name>
    <dbReference type="NCBI Taxonomy" id="2944914"/>
    <lineage>
        <taxon>Bacteria</taxon>
        <taxon>Bacillati</taxon>
        <taxon>Bacillota</taxon>
        <taxon>Erysipelotrichia</taxon>
        <taxon>Erysipelotrichales</taxon>
        <taxon>Erysipelotrichaceae</taxon>
        <taxon>Allocoprobacillus</taxon>
    </lineage>
</organism>
<dbReference type="InterPro" id="IPR052908">
    <property type="entry name" value="AP-4-A_phosphorylase"/>
</dbReference>
<dbReference type="RefSeq" id="WP_290138728.1">
    <property type="nucleotide sequence ID" value="NZ_CP101620.1"/>
</dbReference>
<accession>A0ABY5I143</accession>
<evidence type="ECO:0000259" key="2">
    <source>
        <dbReference type="PROSITE" id="PS51084"/>
    </source>
</evidence>
<evidence type="ECO:0000313" key="3">
    <source>
        <dbReference type="EMBL" id="UTY38418.1"/>
    </source>
</evidence>
<dbReference type="PROSITE" id="PS00892">
    <property type="entry name" value="HIT_1"/>
    <property type="match status" value="1"/>
</dbReference>
<evidence type="ECO:0000313" key="4">
    <source>
        <dbReference type="Proteomes" id="UP001060112"/>
    </source>
</evidence>
<proteinExistence type="predicted"/>
<protein>
    <submittedName>
        <fullName evidence="3">HIT family protein</fullName>
    </submittedName>
</protein>
<gene>
    <name evidence="3" type="ORF">NMU03_12235</name>
</gene>
<dbReference type="PANTHER" id="PTHR42997:SF1">
    <property type="entry name" value="AP-4-A PHOSPHORYLASE"/>
    <property type="match status" value="1"/>
</dbReference>
<dbReference type="Proteomes" id="UP001060112">
    <property type="component" value="Chromosome"/>
</dbReference>
<dbReference type="Pfam" id="PF01230">
    <property type="entry name" value="HIT"/>
    <property type="match status" value="1"/>
</dbReference>
<dbReference type="InterPro" id="IPR019808">
    <property type="entry name" value="Histidine_triad_CS"/>
</dbReference>
<reference evidence="3" key="1">
    <citation type="submission" date="2022-07" db="EMBL/GenBank/DDBJ databases">
        <title>Faecal culturing of patients with breast cancer.</title>
        <authorList>
            <person name="Teng N.M.Y."/>
            <person name="Kiu R."/>
            <person name="Evans R."/>
            <person name="Baker D.J."/>
            <person name="Zenner C."/>
            <person name="Robinson S.D."/>
            <person name="Hall L.J."/>
        </authorList>
    </citation>
    <scope>NUCLEOTIDE SEQUENCE</scope>
    <source>
        <strain evidence="3">LH1062</strain>
    </source>
</reference>
<dbReference type="InterPro" id="IPR011146">
    <property type="entry name" value="HIT-like"/>
</dbReference>
<sequence length="121" mass="14024">MKECLFCQKKDYILENDYAYAIFDEFPVSQGHMLIIPKKHVSHFFEADQELRTYLFALIDQAKQLLDEKYHPTGYNIGMNCGQDAGQSIMHLHIHLIPRYHGDTAHPKGGVRGVIPEKMNY</sequence>
<dbReference type="Gene3D" id="3.30.428.10">
    <property type="entry name" value="HIT-like"/>
    <property type="match status" value="1"/>
</dbReference>
<dbReference type="InterPro" id="IPR001310">
    <property type="entry name" value="Histidine_triad_HIT"/>
</dbReference>
<dbReference type="PROSITE" id="PS51084">
    <property type="entry name" value="HIT_2"/>
    <property type="match status" value="1"/>
</dbReference>
<dbReference type="SUPFAM" id="SSF54197">
    <property type="entry name" value="HIT-like"/>
    <property type="match status" value="1"/>
</dbReference>
<evidence type="ECO:0000256" key="1">
    <source>
        <dbReference type="PROSITE-ProRule" id="PRU00464"/>
    </source>
</evidence>
<dbReference type="PANTHER" id="PTHR42997">
    <property type="entry name" value="HIT FAMILY HYDROLASE"/>
    <property type="match status" value="1"/>
</dbReference>
<name>A0ABY5I143_9FIRM</name>
<feature type="domain" description="HIT" evidence="2">
    <location>
        <begin position="1"/>
        <end position="106"/>
    </location>
</feature>
<feature type="short sequence motif" description="Histidine triad motif" evidence="1">
    <location>
        <begin position="91"/>
        <end position="95"/>
    </location>
</feature>
<dbReference type="PRINTS" id="PR00332">
    <property type="entry name" value="HISTRIAD"/>
</dbReference>
<dbReference type="EMBL" id="CP101620">
    <property type="protein sequence ID" value="UTY38418.1"/>
    <property type="molecule type" value="Genomic_DNA"/>
</dbReference>